<dbReference type="OrthoDB" id="153510at2"/>
<keyword evidence="8" id="KW-0804">Transcription</keyword>
<evidence type="ECO:0000256" key="8">
    <source>
        <dbReference type="ARBA" id="ARBA00023163"/>
    </source>
</evidence>
<evidence type="ECO:0000256" key="9">
    <source>
        <dbReference type="ARBA" id="ARBA00029829"/>
    </source>
</evidence>
<accession>A0A3R9F381</accession>
<evidence type="ECO:0000259" key="12">
    <source>
        <dbReference type="Pfam" id="PF10099"/>
    </source>
</evidence>
<evidence type="ECO:0000256" key="6">
    <source>
        <dbReference type="ARBA" id="ARBA00023015"/>
    </source>
</evidence>
<dbReference type="Proteomes" id="UP000267081">
    <property type="component" value="Unassembled WGS sequence"/>
</dbReference>
<evidence type="ECO:0000256" key="10">
    <source>
        <dbReference type="ARBA" id="ARBA00030803"/>
    </source>
</evidence>
<keyword evidence="5 11" id="KW-1133">Transmembrane helix</keyword>
<dbReference type="GO" id="GO:0005886">
    <property type="term" value="C:plasma membrane"/>
    <property type="evidence" value="ECO:0007669"/>
    <property type="project" value="UniProtKB-SubCell"/>
</dbReference>
<dbReference type="InterPro" id="IPR053877">
    <property type="entry name" value="RskA_N"/>
</dbReference>
<feature type="domain" description="Anti-sigma K factor RskA C-terminal" evidence="12">
    <location>
        <begin position="103"/>
        <end position="231"/>
    </location>
</feature>
<dbReference type="InterPro" id="IPR041916">
    <property type="entry name" value="Anti_sigma_zinc_sf"/>
</dbReference>
<dbReference type="InterPro" id="IPR051474">
    <property type="entry name" value="Anti-sigma-K/W_factor"/>
</dbReference>
<dbReference type="EMBL" id="RSEC01000058">
    <property type="protein sequence ID" value="RSD13615.1"/>
    <property type="molecule type" value="Genomic_DNA"/>
</dbReference>
<evidence type="ECO:0000313" key="14">
    <source>
        <dbReference type="EMBL" id="RSD13615.1"/>
    </source>
</evidence>
<dbReference type="RefSeq" id="WP_125312901.1">
    <property type="nucleotide sequence ID" value="NZ_RSEC01000058.1"/>
</dbReference>
<keyword evidence="4 11" id="KW-0812">Transmembrane</keyword>
<keyword evidence="15" id="KW-1185">Reference proteome</keyword>
<dbReference type="GO" id="GO:0006417">
    <property type="term" value="P:regulation of translation"/>
    <property type="evidence" value="ECO:0007669"/>
    <property type="project" value="TreeGrafter"/>
</dbReference>
<dbReference type="PANTHER" id="PTHR37461">
    <property type="entry name" value="ANTI-SIGMA-K FACTOR RSKA"/>
    <property type="match status" value="1"/>
</dbReference>
<feature type="domain" description="Anti-sigma-K factor RskA N-terminal" evidence="13">
    <location>
        <begin position="9"/>
        <end position="48"/>
    </location>
</feature>
<gene>
    <name evidence="14" type="ORF">EIY87_28355</name>
</gene>
<name>A0A3R9F381_9PSEU</name>
<protein>
    <recommendedName>
        <fullName evidence="10">Regulator of SigK</fullName>
    </recommendedName>
    <alternativeName>
        <fullName evidence="9">Sigma-K anti-sigma factor RskA</fullName>
    </alternativeName>
</protein>
<evidence type="ECO:0000256" key="7">
    <source>
        <dbReference type="ARBA" id="ARBA00023136"/>
    </source>
</evidence>
<comment type="subcellular location">
    <subcellularLocation>
        <location evidence="2">Cell membrane</location>
    </subcellularLocation>
    <subcellularLocation>
        <location evidence="1">Membrane</location>
        <topology evidence="1">Single-pass membrane protein</topology>
    </subcellularLocation>
</comment>
<dbReference type="Gene3D" id="1.10.10.1320">
    <property type="entry name" value="Anti-sigma factor, zinc-finger domain"/>
    <property type="match status" value="1"/>
</dbReference>
<evidence type="ECO:0000256" key="11">
    <source>
        <dbReference type="SAM" id="Phobius"/>
    </source>
</evidence>
<dbReference type="AlphaFoldDB" id="A0A3R9F381"/>
<keyword evidence="7 11" id="KW-0472">Membrane</keyword>
<evidence type="ECO:0000256" key="4">
    <source>
        <dbReference type="ARBA" id="ARBA00022692"/>
    </source>
</evidence>
<evidence type="ECO:0000313" key="15">
    <source>
        <dbReference type="Proteomes" id="UP000267081"/>
    </source>
</evidence>
<dbReference type="Pfam" id="PF22618">
    <property type="entry name" value="RskA_N"/>
    <property type="match status" value="1"/>
</dbReference>
<evidence type="ECO:0000256" key="5">
    <source>
        <dbReference type="ARBA" id="ARBA00022989"/>
    </source>
</evidence>
<dbReference type="PANTHER" id="PTHR37461:SF1">
    <property type="entry name" value="ANTI-SIGMA-K FACTOR RSKA"/>
    <property type="match status" value="1"/>
</dbReference>
<evidence type="ECO:0000256" key="2">
    <source>
        <dbReference type="ARBA" id="ARBA00004236"/>
    </source>
</evidence>
<keyword evidence="6" id="KW-0805">Transcription regulation</keyword>
<sequence>MTTADVHILAGAYALEAVDDLERAAFVRHLSECSACADEVAGFRETAALLGTAAAASPDDDFRRRVLVEISQTRQLPPLVPAEAAVPARRSPWHKRAWIGIVAVAAVAAVLVGGISIGVDQSVPGSPVPVAAGAVTSAPDATTVRATVAGGGSVSATVSRQLGKVLIAAHSLPALDVGHAYEVWLTGPGAPRSAGLVGPGGGTIQAVLPAETDGVSVTVEPATGSLQPTTPSVADLAVG</sequence>
<evidence type="ECO:0000256" key="1">
    <source>
        <dbReference type="ARBA" id="ARBA00004167"/>
    </source>
</evidence>
<proteinExistence type="predicted"/>
<comment type="caution">
    <text evidence="14">The sequence shown here is derived from an EMBL/GenBank/DDBJ whole genome shotgun (WGS) entry which is preliminary data.</text>
</comment>
<keyword evidence="3" id="KW-1003">Cell membrane</keyword>
<dbReference type="InterPro" id="IPR018764">
    <property type="entry name" value="RskA_C"/>
</dbReference>
<feature type="transmembrane region" description="Helical" evidence="11">
    <location>
        <begin position="97"/>
        <end position="119"/>
    </location>
</feature>
<dbReference type="Pfam" id="PF10099">
    <property type="entry name" value="RskA_C"/>
    <property type="match status" value="1"/>
</dbReference>
<dbReference type="GO" id="GO:0016989">
    <property type="term" value="F:sigma factor antagonist activity"/>
    <property type="evidence" value="ECO:0007669"/>
    <property type="project" value="TreeGrafter"/>
</dbReference>
<evidence type="ECO:0000259" key="13">
    <source>
        <dbReference type="Pfam" id="PF22618"/>
    </source>
</evidence>
<reference evidence="14 15" key="1">
    <citation type="submission" date="2018-12" db="EMBL/GenBank/DDBJ databases">
        <title>Amycolatopsis eburnea sp. nov. actinomycete associate with arbuscular mycorrhiza fungal spore.</title>
        <authorList>
            <person name="Lumyong S."/>
            <person name="Chaiya L."/>
        </authorList>
    </citation>
    <scope>NUCLEOTIDE SEQUENCE [LARGE SCALE GENOMIC DNA]</scope>
    <source>
        <strain evidence="14 15">GLM-1</strain>
    </source>
</reference>
<evidence type="ECO:0000256" key="3">
    <source>
        <dbReference type="ARBA" id="ARBA00022475"/>
    </source>
</evidence>
<organism evidence="14 15">
    <name type="scientific">Amycolatopsis eburnea</name>
    <dbReference type="NCBI Taxonomy" id="2267691"/>
    <lineage>
        <taxon>Bacteria</taxon>
        <taxon>Bacillati</taxon>
        <taxon>Actinomycetota</taxon>
        <taxon>Actinomycetes</taxon>
        <taxon>Pseudonocardiales</taxon>
        <taxon>Pseudonocardiaceae</taxon>
        <taxon>Amycolatopsis</taxon>
    </lineage>
</organism>